<evidence type="ECO:0000313" key="2">
    <source>
        <dbReference type="Proteomes" id="UP000789901"/>
    </source>
</evidence>
<keyword evidence="2" id="KW-1185">Reference proteome</keyword>
<protein>
    <submittedName>
        <fullName evidence="1">11673_t:CDS:1</fullName>
    </submittedName>
</protein>
<comment type="caution">
    <text evidence="1">The sequence shown here is derived from an EMBL/GenBank/DDBJ whole genome shotgun (WGS) entry which is preliminary data.</text>
</comment>
<organism evidence="1 2">
    <name type="scientific">Gigaspora margarita</name>
    <dbReference type="NCBI Taxonomy" id="4874"/>
    <lineage>
        <taxon>Eukaryota</taxon>
        <taxon>Fungi</taxon>
        <taxon>Fungi incertae sedis</taxon>
        <taxon>Mucoromycota</taxon>
        <taxon>Glomeromycotina</taxon>
        <taxon>Glomeromycetes</taxon>
        <taxon>Diversisporales</taxon>
        <taxon>Gigasporaceae</taxon>
        <taxon>Gigaspora</taxon>
    </lineage>
</organism>
<dbReference type="Proteomes" id="UP000789901">
    <property type="component" value="Unassembled WGS sequence"/>
</dbReference>
<proteinExistence type="predicted"/>
<name>A0ABN7VGR6_GIGMA</name>
<dbReference type="EMBL" id="CAJVQB010014725">
    <property type="protein sequence ID" value="CAG8770259.1"/>
    <property type="molecule type" value="Genomic_DNA"/>
</dbReference>
<feature type="non-terminal residue" evidence="1">
    <location>
        <position position="1"/>
    </location>
</feature>
<reference evidence="1 2" key="1">
    <citation type="submission" date="2021-06" db="EMBL/GenBank/DDBJ databases">
        <authorList>
            <person name="Kallberg Y."/>
            <person name="Tangrot J."/>
            <person name="Rosling A."/>
        </authorList>
    </citation>
    <scope>NUCLEOTIDE SEQUENCE [LARGE SCALE GENOMIC DNA]</scope>
    <source>
        <strain evidence="1 2">120-4 pot B 10/14</strain>
    </source>
</reference>
<accession>A0ABN7VGR6</accession>
<gene>
    <name evidence="1" type="ORF">GMARGA_LOCUS18435</name>
</gene>
<evidence type="ECO:0000313" key="1">
    <source>
        <dbReference type="EMBL" id="CAG8770259.1"/>
    </source>
</evidence>
<sequence length="44" mass="5195">KSQRLNKKNSNDYSINTSSELSIAIPTIQEQHDYTEWEDKKLKL</sequence>